<protein>
    <submittedName>
        <fullName evidence="1">Uncharacterized protein</fullName>
    </submittedName>
</protein>
<sequence length="160" mass="18237">MDLKLLTDDDLESMRRAPKIIVNPRARWVTKGGHRERNFMLHDTRDATQSYRLFLRISLTNRSVFSAGLARVWPTEETLVLARYNGPYHPHRNVLERTKVPPGCHRHLATHRYIVADLDPDGFAEAVSGYNSLDGAFQCLCKDCGIASLALHPLQPELEF</sequence>
<evidence type="ECO:0000313" key="1">
    <source>
        <dbReference type="EMBL" id="SAL48201.1"/>
    </source>
</evidence>
<reference evidence="1 2" key="1">
    <citation type="submission" date="2016-01" db="EMBL/GenBank/DDBJ databases">
        <authorList>
            <person name="Peeters C."/>
        </authorList>
    </citation>
    <scope>NUCLEOTIDE SEQUENCE [LARGE SCALE GENOMIC DNA]</scope>
    <source>
        <strain evidence="1">LMG 29315</strain>
    </source>
</reference>
<dbReference type="AlphaFoldDB" id="A0A658R3V4"/>
<keyword evidence="2" id="KW-1185">Reference proteome</keyword>
<accession>A0A658R3V4</accession>
<organism evidence="1 2">
    <name type="scientific">Caballeronia concitans</name>
    <dbReference type="NCBI Taxonomy" id="1777133"/>
    <lineage>
        <taxon>Bacteria</taxon>
        <taxon>Pseudomonadati</taxon>
        <taxon>Pseudomonadota</taxon>
        <taxon>Betaproteobacteria</taxon>
        <taxon>Burkholderiales</taxon>
        <taxon>Burkholderiaceae</taxon>
        <taxon>Caballeronia</taxon>
    </lineage>
</organism>
<name>A0A658R3V4_9BURK</name>
<dbReference type="EMBL" id="FCNV02000015">
    <property type="protein sequence ID" value="SAL48201.1"/>
    <property type="molecule type" value="Genomic_DNA"/>
</dbReference>
<dbReference type="OrthoDB" id="1492420at2"/>
<gene>
    <name evidence="1" type="ORF">AWB72_05041</name>
</gene>
<evidence type="ECO:0000313" key="2">
    <source>
        <dbReference type="Proteomes" id="UP000198263"/>
    </source>
</evidence>
<dbReference type="Proteomes" id="UP000198263">
    <property type="component" value="Unassembled WGS sequence"/>
</dbReference>
<proteinExistence type="predicted"/>
<dbReference type="RefSeq" id="WP_040050433.1">
    <property type="nucleotide sequence ID" value="NZ_FCNV02000015.1"/>
</dbReference>
<comment type="caution">
    <text evidence="1">The sequence shown here is derived from an EMBL/GenBank/DDBJ whole genome shotgun (WGS) entry which is preliminary data.</text>
</comment>